<dbReference type="KEGG" id="sclf:BB341_22520"/>
<dbReference type="eggNOG" id="COG4251">
    <property type="taxonomic scope" value="Bacteria"/>
</dbReference>
<proteinExistence type="predicted"/>
<dbReference type="GO" id="GO:0005886">
    <property type="term" value="C:plasma membrane"/>
    <property type="evidence" value="ECO:0007669"/>
    <property type="project" value="UniProtKB-SubCell"/>
</dbReference>
<dbReference type="SUPFAM" id="SSF47384">
    <property type="entry name" value="Homodimeric domain of signal transducing histidine kinase"/>
    <property type="match status" value="1"/>
</dbReference>
<dbReference type="Pfam" id="PF00672">
    <property type="entry name" value="HAMP"/>
    <property type="match status" value="1"/>
</dbReference>
<dbReference type="GO" id="GO:0000155">
    <property type="term" value="F:phosphorelay sensor kinase activity"/>
    <property type="evidence" value="ECO:0007669"/>
    <property type="project" value="InterPro"/>
</dbReference>
<feature type="compositionally biased region" description="Low complexity" evidence="10">
    <location>
        <begin position="376"/>
        <end position="387"/>
    </location>
</feature>
<dbReference type="SMART" id="SM00387">
    <property type="entry name" value="HATPase_c"/>
    <property type="match status" value="1"/>
</dbReference>
<dbReference type="CDD" id="cd00082">
    <property type="entry name" value="HisKA"/>
    <property type="match status" value="1"/>
</dbReference>
<comment type="catalytic activity">
    <reaction evidence="1">
        <text>ATP + protein L-histidine = ADP + protein N-phospho-L-histidine.</text>
        <dbReference type="EC" id="2.7.13.3"/>
    </reaction>
</comment>
<evidence type="ECO:0000256" key="1">
    <source>
        <dbReference type="ARBA" id="ARBA00000085"/>
    </source>
</evidence>
<evidence type="ECO:0000259" key="13">
    <source>
        <dbReference type="PROSITE" id="PS50885"/>
    </source>
</evidence>
<sequence length="396" mass="42040">MTSALIRPRPRADEDGGPADGTGPLLDRRPRRLTARARLTLSYAFFTVVAGAATLAVVLLAMRFIPNYPLTASNPRDRPHAPTRNEIMNALIEASGIALLLLGVIGLAGGWLIAGRVLRPLQHITAAAHRAATGSLDHRIGLRGPRDEFTDLSDAFDHMLDRLQRSFETRQRFAANASHELRTPLTVTRAMLDVARADPAGQDWDRLVGRLRETNERGIEIVEALLQLSSLGHTPLALRPIDLSEVASDALTAVGEEAAERGIALGVAVRPVTVMGDAVLLRQLMVNLLQNAVRHNLPADGSLTLEAGPDPEAPGGAVLTVVNTGPPLSPEAVATFAEPFLRGQGRTTTAGRRGHGLGLAIATTIADRHHAALTLTPNPTGGLTTRLALPPIPTTA</sequence>
<feature type="region of interest" description="Disordered" evidence="10">
    <location>
        <begin position="1"/>
        <end position="27"/>
    </location>
</feature>
<dbReference type="InterPro" id="IPR005467">
    <property type="entry name" value="His_kinase_dom"/>
</dbReference>
<evidence type="ECO:0000313" key="15">
    <source>
        <dbReference type="Proteomes" id="UP000002357"/>
    </source>
</evidence>
<name>E2PYF8_STRCL</name>
<dbReference type="PANTHER" id="PTHR45436:SF5">
    <property type="entry name" value="SENSOR HISTIDINE KINASE TRCS"/>
    <property type="match status" value="1"/>
</dbReference>
<dbReference type="SUPFAM" id="SSF55874">
    <property type="entry name" value="ATPase domain of HSP90 chaperone/DNA topoisomerase II/histidine kinase"/>
    <property type="match status" value="1"/>
</dbReference>
<dbReference type="STRING" id="1901.BB341_22520"/>
<dbReference type="InterPro" id="IPR050428">
    <property type="entry name" value="TCS_sensor_his_kinase"/>
</dbReference>
<keyword evidence="9" id="KW-0902">Two-component regulatory system</keyword>
<keyword evidence="4" id="KW-0597">Phosphoprotein</keyword>
<evidence type="ECO:0000256" key="10">
    <source>
        <dbReference type="SAM" id="MobiDB-lite"/>
    </source>
</evidence>
<dbReference type="CDD" id="cd06225">
    <property type="entry name" value="HAMP"/>
    <property type="match status" value="1"/>
</dbReference>
<evidence type="ECO:0000256" key="6">
    <source>
        <dbReference type="ARBA" id="ARBA00022692"/>
    </source>
</evidence>
<evidence type="ECO:0000313" key="14">
    <source>
        <dbReference type="EMBL" id="EFG06180.1"/>
    </source>
</evidence>
<feature type="domain" description="Histidine kinase" evidence="12">
    <location>
        <begin position="176"/>
        <end position="393"/>
    </location>
</feature>
<dbReference type="SMART" id="SM00388">
    <property type="entry name" value="HisKA"/>
    <property type="match status" value="1"/>
</dbReference>
<evidence type="ECO:0000256" key="8">
    <source>
        <dbReference type="ARBA" id="ARBA00022989"/>
    </source>
</evidence>
<dbReference type="EC" id="2.7.13.3" evidence="3"/>
<evidence type="ECO:0000256" key="5">
    <source>
        <dbReference type="ARBA" id="ARBA00022679"/>
    </source>
</evidence>
<dbReference type="EMBL" id="CM000913">
    <property type="protein sequence ID" value="EFG06180.1"/>
    <property type="molecule type" value="Genomic_DNA"/>
</dbReference>
<keyword evidence="11" id="KW-0472">Membrane</keyword>
<dbReference type="PANTHER" id="PTHR45436">
    <property type="entry name" value="SENSOR HISTIDINE KINASE YKOH"/>
    <property type="match status" value="1"/>
</dbReference>
<dbReference type="Proteomes" id="UP000002357">
    <property type="component" value="Chromosome"/>
</dbReference>
<gene>
    <name evidence="14" type="ORF">SCLAV_1101</name>
</gene>
<comment type="subcellular location">
    <subcellularLocation>
        <location evidence="2">Cell membrane</location>
    </subcellularLocation>
</comment>
<dbReference type="PROSITE" id="PS50885">
    <property type="entry name" value="HAMP"/>
    <property type="match status" value="1"/>
</dbReference>
<evidence type="ECO:0000256" key="11">
    <source>
        <dbReference type="SAM" id="Phobius"/>
    </source>
</evidence>
<dbReference type="RefSeq" id="WP_003960041.1">
    <property type="nucleotide sequence ID" value="NZ_CM000913.1"/>
</dbReference>
<feature type="domain" description="HAMP" evidence="13">
    <location>
        <begin position="115"/>
        <end position="168"/>
    </location>
</feature>
<evidence type="ECO:0000256" key="7">
    <source>
        <dbReference type="ARBA" id="ARBA00022777"/>
    </source>
</evidence>
<keyword evidence="5" id="KW-0808">Transferase</keyword>
<dbReference type="SMART" id="SM00304">
    <property type="entry name" value="HAMP"/>
    <property type="match status" value="1"/>
</dbReference>
<dbReference type="Pfam" id="PF02518">
    <property type="entry name" value="HATPase_c"/>
    <property type="match status" value="1"/>
</dbReference>
<accession>E2PYF8</accession>
<dbReference type="Gene3D" id="1.10.287.130">
    <property type="match status" value="1"/>
</dbReference>
<dbReference type="Pfam" id="PF00512">
    <property type="entry name" value="HisKA"/>
    <property type="match status" value="1"/>
</dbReference>
<dbReference type="InterPro" id="IPR036890">
    <property type="entry name" value="HATPase_C_sf"/>
</dbReference>
<dbReference type="GeneID" id="93732243"/>
<feature type="region of interest" description="Disordered" evidence="10">
    <location>
        <begin position="376"/>
        <end position="396"/>
    </location>
</feature>
<reference evidence="14 15" key="1">
    <citation type="journal article" date="2010" name="Genome Biol. Evol.">
        <title>The sequence of a 1.8-mb bacterial linear plasmid reveals a rich evolutionary reservoir of secondary metabolic pathways.</title>
        <authorList>
            <person name="Medema M.H."/>
            <person name="Trefzer A."/>
            <person name="Kovalchuk A."/>
            <person name="van den Berg M."/>
            <person name="Mueller U."/>
            <person name="Heijne W."/>
            <person name="Wu L."/>
            <person name="Alam M.T."/>
            <person name="Ronning C.M."/>
            <person name="Nierman W.C."/>
            <person name="Bovenberg R.A.L."/>
            <person name="Breitling R."/>
            <person name="Takano E."/>
        </authorList>
    </citation>
    <scope>NUCLEOTIDE SEQUENCE [LARGE SCALE GENOMIC DNA]</scope>
    <source>
        <strain evidence="15">ATCC 27064 / DSM 738 / JCM 4710 / NBRC 13307 / NCIMB 12785 / NRRL 3585 / VKM Ac-602</strain>
    </source>
</reference>
<evidence type="ECO:0000256" key="4">
    <source>
        <dbReference type="ARBA" id="ARBA00022553"/>
    </source>
</evidence>
<dbReference type="Gene3D" id="6.10.340.10">
    <property type="match status" value="1"/>
</dbReference>
<keyword evidence="7" id="KW-0418">Kinase</keyword>
<keyword evidence="15" id="KW-1185">Reference proteome</keyword>
<dbReference type="OrthoDB" id="9786919at2"/>
<protein>
    <recommendedName>
        <fullName evidence="3">histidine kinase</fullName>
        <ecNumber evidence="3">2.7.13.3</ecNumber>
    </recommendedName>
</protein>
<feature type="transmembrane region" description="Helical" evidence="11">
    <location>
        <begin position="94"/>
        <end position="114"/>
    </location>
</feature>
<dbReference type="InterPro" id="IPR003661">
    <property type="entry name" value="HisK_dim/P_dom"/>
</dbReference>
<dbReference type="Gene3D" id="3.30.565.10">
    <property type="entry name" value="Histidine kinase-like ATPase, C-terminal domain"/>
    <property type="match status" value="1"/>
</dbReference>
<dbReference type="InterPro" id="IPR003660">
    <property type="entry name" value="HAMP_dom"/>
</dbReference>
<dbReference type="AlphaFoldDB" id="E2PYF8"/>
<evidence type="ECO:0000256" key="2">
    <source>
        <dbReference type="ARBA" id="ARBA00004236"/>
    </source>
</evidence>
<organism evidence="14 15">
    <name type="scientific">Streptomyces clavuligerus</name>
    <dbReference type="NCBI Taxonomy" id="1901"/>
    <lineage>
        <taxon>Bacteria</taxon>
        <taxon>Bacillati</taxon>
        <taxon>Actinomycetota</taxon>
        <taxon>Actinomycetes</taxon>
        <taxon>Kitasatosporales</taxon>
        <taxon>Streptomycetaceae</taxon>
        <taxon>Streptomyces</taxon>
    </lineage>
</organism>
<dbReference type="PROSITE" id="PS50109">
    <property type="entry name" value="HIS_KIN"/>
    <property type="match status" value="1"/>
</dbReference>
<evidence type="ECO:0000256" key="9">
    <source>
        <dbReference type="ARBA" id="ARBA00023012"/>
    </source>
</evidence>
<keyword evidence="8 11" id="KW-1133">Transmembrane helix</keyword>
<dbReference type="SUPFAM" id="SSF158472">
    <property type="entry name" value="HAMP domain-like"/>
    <property type="match status" value="1"/>
</dbReference>
<feature type="transmembrane region" description="Helical" evidence="11">
    <location>
        <begin position="41"/>
        <end position="65"/>
    </location>
</feature>
<dbReference type="InterPro" id="IPR003594">
    <property type="entry name" value="HATPase_dom"/>
</dbReference>
<evidence type="ECO:0000259" key="12">
    <source>
        <dbReference type="PROSITE" id="PS50109"/>
    </source>
</evidence>
<evidence type="ECO:0000256" key="3">
    <source>
        <dbReference type="ARBA" id="ARBA00012438"/>
    </source>
</evidence>
<dbReference type="InterPro" id="IPR036097">
    <property type="entry name" value="HisK_dim/P_sf"/>
</dbReference>
<keyword evidence="6 11" id="KW-0812">Transmembrane</keyword>